<evidence type="ECO:0000259" key="3">
    <source>
        <dbReference type="Pfam" id="PF00534"/>
    </source>
</evidence>
<evidence type="ECO:0000256" key="2">
    <source>
        <dbReference type="ARBA" id="ARBA00022679"/>
    </source>
</evidence>
<protein>
    <submittedName>
        <fullName evidence="5">Glycosyltransferase</fullName>
    </submittedName>
</protein>
<dbReference type="RefSeq" id="WP_181194631.1">
    <property type="nucleotide sequence ID" value="NZ_JABFEE010000005.1"/>
</dbReference>
<evidence type="ECO:0000259" key="4">
    <source>
        <dbReference type="Pfam" id="PF13579"/>
    </source>
</evidence>
<evidence type="ECO:0000313" key="6">
    <source>
        <dbReference type="Proteomes" id="UP000581408"/>
    </source>
</evidence>
<keyword evidence="1" id="KW-0328">Glycosyltransferase</keyword>
<dbReference type="Gene3D" id="3.40.50.2000">
    <property type="entry name" value="Glycogen Phosphorylase B"/>
    <property type="match status" value="2"/>
</dbReference>
<dbReference type="GO" id="GO:1903509">
    <property type="term" value="P:liposaccharide metabolic process"/>
    <property type="evidence" value="ECO:0007669"/>
    <property type="project" value="UniProtKB-ARBA"/>
</dbReference>
<dbReference type="InterPro" id="IPR001296">
    <property type="entry name" value="Glyco_trans_1"/>
</dbReference>
<dbReference type="Proteomes" id="UP000581408">
    <property type="component" value="Unassembled WGS sequence"/>
</dbReference>
<gene>
    <name evidence="5" type="ORF">HMC16_05785</name>
</gene>
<dbReference type="InterPro" id="IPR028098">
    <property type="entry name" value="Glyco_trans_4-like_N"/>
</dbReference>
<dbReference type="EMBL" id="JABFEE010000005">
    <property type="protein sequence ID" value="MBA1835234.1"/>
    <property type="molecule type" value="Genomic_DNA"/>
</dbReference>
<dbReference type="CDD" id="cd03794">
    <property type="entry name" value="GT4_WbuB-like"/>
    <property type="match status" value="1"/>
</dbReference>
<dbReference type="InterPro" id="IPR050194">
    <property type="entry name" value="Glycosyltransferase_grp1"/>
</dbReference>
<dbReference type="PANTHER" id="PTHR45947">
    <property type="entry name" value="SULFOQUINOVOSYL TRANSFERASE SQD2"/>
    <property type="match status" value="1"/>
</dbReference>
<keyword evidence="2 5" id="KW-0808">Transferase</keyword>
<dbReference type="GO" id="GO:1901137">
    <property type="term" value="P:carbohydrate derivative biosynthetic process"/>
    <property type="evidence" value="ECO:0007669"/>
    <property type="project" value="UniProtKB-ARBA"/>
</dbReference>
<dbReference type="GO" id="GO:0016757">
    <property type="term" value="F:glycosyltransferase activity"/>
    <property type="evidence" value="ECO:0007669"/>
    <property type="project" value="UniProtKB-KW"/>
</dbReference>
<dbReference type="SUPFAM" id="SSF53756">
    <property type="entry name" value="UDP-Glycosyltransferase/glycogen phosphorylase"/>
    <property type="match status" value="1"/>
</dbReference>
<sequence length="483" mass="53993">MSKVIDLWEAAAFEQVAEMPINRHKRRDIRSAIRESRYALKLIEAAQQADRPTSGEGVFEGPIRVVTVLHASLPHHTGGYTGRAQGLLHALKSRGVELRAYTRPGFYSERVDSKAAFPFAVDEVDGVNYRHLPAETPRKRGEYEYMFDAIEWYRKMLLVENPNVVHVRSTYLIALPAAIAAHQLGIPVVYEVSGLWELVYEGRGEMGRAKRTQRFEDLTCATVDRVVAMNRSMADLLEVRAQNWVLSVDELPNAVDTTRFSGITPLQTRKVPGYDVGYIGSLVDYEGLSTLLEAISMADAEGFRITAKIVGGGAEQRKLEELASSLRIDDRIDFKGRVPASEAVLQFEDVNVVVLPRLSKPATEIVTPLKPFEAMAAGRPLLVSDVAALAEVSREGTCAAVFRSGDAEDLKEQLISLLRNPIRQRELVENARDLVEQEHNWNLVAERMENYLRSVAIPRSELPCLPDVRTQRSGAFSWRVKGQ</sequence>
<reference evidence="5 6" key="1">
    <citation type="submission" date="2020-05" db="EMBL/GenBank/DDBJ databases">
        <title>Descriptions of Corynebacterium xxxx sp. nov., Corynebacterium yyyy sp. nov. and Corynebacterium zzzz sp. nov.</title>
        <authorList>
            <person name="Zhang G."/>
        </authorList>
    </citation>
    <scope>NUCLEOTIDE SEQUENCE [LARGE SCALE GENOMIC DNA]</scope>
    <source>
        <strain evidence="6">zg-915</strain>
    </source>
</reference>
<feature type="domain" description="Glycosyltransferase subfamily 4-like N-terminal" evidence="4">
    <location>
        <begin position="78"/>
        <end position="238"/>
    </location>
</feature>
<feature type="domain" description="Glycosyl transferase family 1" evidence="3">
    <location>
        <begin position="275"/>
        <end position="433"/>
    </location>
</feature>
<comment type="caution">
    <text evidence="5">The sequence shown here is derived from an EMBL/GenBank/DDBJ whole genome shotgun (WGS) entry which is preliminary data.</text>
</comment>
<evidence type="ECO:0000313" key="5">
    <source>
        <dbReference type="EMBL" id="MBA1835234.1"/>
    </source>
</evidence>
<proteinExistence type="predicted"/>
<evidence type="ECO:0000256" key="1">
    <source>
        <dbReference type="ARBA" id="ARBA00022676"/>
    </source>
</evidence>
<name>A0A838CJK0_9CORY</name>
<organism evidence="5 6">
    <name type="scientific">Corynebacterium wankanglinii</name>
    <dbReference type="NCBI Taxonomy" id="2735136"/>
    <lineage>
        <taxon>Bacteria</taxon>
        <taxon>Bacillati</taxon>
        <taxon>Actinomycetota</taxon>
        <taxon>Actinomycetes</taxon>
        <taxon>Mycobacteriales</taxon>
        <taxon>Corynebacteriaceae</taxon>
        <taxon>Corynebacterium</taxon>
    </lineage>
</organism>
<dbReference type="Pfam" id="PF13579">
    <property type="entry name" value="Glyco_trans_4_4"/>
    <property type="match status" value="1"/>
</dbReference>
<accession>A0A838CJK0</accession>
<dbReference type="PANTHER" id="PTHR45947:SF3">
    <property type="entry name" value="SULFOQUINOVOSYL TRANSFERASE SQD2"/>
    <property type="match status" value="1"/>
</dbReference>
<dbReference type="AlphaFoldDB" id="A0A838CJK0"/>
<dbReference type="Pfam" id="PF00534">
    <property type="entry name" value="Glycos_transf_1"/>
    <property type="match status" value="1"/>
</dbReference>